<dbReference type="eggNOG" id="COG4655">
    <property type="taxonomic scope" value="Bacteria"/>
</dbReference>
<dbReference type="KEGG" id="psim:KR76_18210"/>
<accession>A0A0A1DLK0</accession>
<gene>
    <name evidence="1" type="ORF">KR76_18210</name>
</gene>
<keyword evidence="1" id="KW-0472">Membrane</keyword>
<organism evidence="1 2">
    <name type="scientific">Nocardioides simplex</name>
    <name type="common">Arthrobacter simplex</name>
    <dbReference type="NCBI Taxonomy" id="2045"/>
    <lineage>
        <taxon>Bacteria</taxon>
        <taxon>Bacillati</taxon>
        <taxon>Actinomycetota</taxon>
        <taxon>Actinomycetes</taxon>
        <taxon>Propionibacteriales</taxon>
        <taxon>Nocardioidaceae</taxon>
        <taxon>Pimelobacter</taxon>
    </lineage>
</organism>
<name>A0A0A1DLK0_NOCSI</name>
<dbReference type="STRING" id="2045.KR76_18210"/>
<keyword evidence="1" id="KW-0812">Transmembrane</keyword>
<evidence type="ECO:0000313" key="1">
    <source>
        <dbReference type="EMBL" id="AIY18224.1"/>
    </source>
</evidence>
<dbReference type="RefSeq" id="WP_038680253.1">
    <property type="nucleotide sequence ID" value="NZ_BJMC01000018.1"/>
</dbReference>
<evidence type="ECO:0000313" key="2">
    <source>
        <dbReference type="Proteomes" id="UP000030300"/>
    </source>
</evidence>
<dbReference type="EMBL" id="CP009896">
    <property type="protein sequence ID" value="AIY18224.1"/>
    <property type="molecule type" value="Genomic_DNA"/>
</dbReference>
<dbReference type="GeneID" id="96610747"/>
<dbReference type="Proteomes" id="UP000030300">
    <property type="component" value="Chromosome"/>
</dbReference>
<protein>
    <submittedName>
        <fullName evidence="1">Putative transmembrane protein</fullName>
    </submittedName>
</protein>
<sequence>MTPRRRAARAHDERGASAVLIAALMAVVLMVSAAFAVDLGQQRVVRRDVQAVADMVALDMVRLLDGRKAKDYSTVSFDDAKKRSLQRNGSALGGALKPEDVSWTFVMQGATAGTWTTVASNDDKVPTAIKVTAKSQTGLVFGGVTGVSTGGATRTAVARNEESACFRVGSFIASLDSAQSALLNPILSALLGSNLNLDLVSYKGLAGANISLLDLVKVGGLGVGSVDELLKLDGVEVAKIFVAAAKVLENQGKLAAANILRAITVSAATPTIAIADLIQAAPGASSALDASLNVLDLITTAAFVSNKNHAVEIPNLGINLPGVASVTTSLTVIEPPKPKCGPVGTTSETAQISLRLNAHINPQSLRVGVLDTSVDVGAIDIAVSIDLGKAIARLTKVTCNVNGPDSIQVALSSGVVGGISISASAGVKARVNPVGGLLDSILGLLGLNSLLKPPYLTLDTSVAINAGSPALSGYSKTVTVPIPGGYTIPSGSGSGALIGPVSIDPAVNTDLVLHYWDGLLVLGSWKERHITDPLNTVFDSVLRPLVGTLLSALVNPIVSTLQTALIGPLGKLLGLQVGGADVFAMPTPTCSGPKLVG</sequence>
<dbReference type="OrthoDB" id="3780094at2"/>
<dbReference type="AlphaFoldDB" id="A0A0A1DLK0"/>
<reference evidence="1 2" key="1">
    <citation type="journal article" date="2015" name="Genome Announc.">
        <title>Complete Genome Sequence of Steroid-Transforming Nocardioides simplex VKM Ac-2033D.</title>
        <authorList>
            <person name="Shtratnikova V.Y."/>
            <person name="Schelkunov M.I."/>
            <person name="Pekov Y.A."/>
            <person name="Fokina V.V."/>
            <person name="Logacheva M.D."/>
            <person name="Sokolov S.L."/>
            <person name="Bragin E.Y."/>
            <person name="Ashapkin V.V."/>
            <person name="Donova M.V."/>
        </authorList>
    </citation>
    <scope>NUCLEOTIDE SEQUENCE [LARGE SCALE GENOMIC DNA]</scope>
    <source>
        <strain evidence="1 2">VKM Ac-2033D</strain>
    </source>
</reference>
<proteinExistence type="predicted"/>
<dbReference type="HOGENOM" id="CLU_467573_0_0_11"/>
<keyword evidence="2" id="KW-1185">Reference proteome</keyword>